<comment type="similarity">
    <text evidence="3 15 17">Belongs to the RNA methyltransferase TrmD family.</text>
</comment>
<dbReference type="GO" id="GO:0052906">
    <property type="term" value="F:tRNA (guanine(37)-N1)-methyltransferase activity"/>
    <property type="evidence" value="ECO:0007669"/>
    <property type="project" value="UniProtKB-UniRule"/>
</dbReference>
<evidence type="ECO:0000256" key="15">
    <source>
        <dbReference type="HAMAP-Rule" id="MF_00605"/>
    </source>
</evidence>
<evidence type="ECO:0000256" key="1">
    <source>
        <dbReference type="ARBA" id="ARBA00002634"/>
    </source>
</evidence>
<keyword evidence="20" id="KW-1185">Reference proteome</keyword>
<feature type="binding site" evidence="15 16">
    <location>
        <begin position="132"/>
        <end position="137"/>
    </location>
    <ligand>
        <name>S-adenosyl-L-methionine</name>
        <dbReference type="ChEBI" id="CHEBI:59789"/>
    </ligand>
</feature>
<dbReference type="OrthoDB" id="9807416at2"/>
<comment type="subcellular location">
    <subcellularLocation>
        <location evidence="2 15 17">Cytoplasm</location>
    </subcellularLocation>
</comment>
<dbReference type="InterPro" id="IPR023148">
    <property type="entry name" value="tRNA_m1G_MeTrfase_C_sf"/>
</dbReference>
<dbReference type="NCBIfam" id="TIGR00088">
    <property type="entry name" value="trmD"/>
    <property type="match status" value="1"/>
</dbReference>
<dbReference type="GO" id="GO:0005829">
    <property type="term" value="C:cytosol"/>
    <property type="evidence" value="ECO:0007669"/>
    <property type="project" value="TreeGrafter"/>
</dbReference>
<evidence type="ECO:0000256" key="3">
    <source>
        <dbReference type="ARBA" id="ARBA00007630"/>
    </source>
</evidence>
<protein>
    <recommendedName>
        <fullName evidence="6 15">tRNA (guanine-N(1)-)-methyltransferase</fullName>
        <ecNumber evidence="5 15">2.1.1.228</ecNumber>
    </recommendedName>
    <alternativeName>
        <fullName evidence="12 15">M1G-methyltransferase</fullName>
    </alternativeName>
    <alternativeName>
        <fullName evidence="13 15">tRNA [GM37] methyltransferase</fullName>
    </alternativeName>
</protein>
<evidence type="ECO:0000256" key="8">
    <source>
        <dbReference type="ARBA" id="ARBA00022603"/>
    </source>
</evidence>
<dbReference type="PIRSF" id="PIRSF000386">
    <property type="entry name" value="tRNA_mtase"/>
    <property type="match status" value="1"/>
</dbReference>
<comment type="function">
    <text evidence="1 15 17">Specifically methylates guanosine-37 in various tRNAs.</text>
</comment>
<evidence type="ECO:0000256" key="9">
    <source>
        <dbReference type="ARBA" id="ARBA00022679"/>
    </source>
</evidence>
<keyword evidence="7 15" id="KW-0963">Cytoplasm</keyword>
<evidence type="ECO:0000313" key="19">
    <source>
        <dbReference type="EMBL" id="SCY50534.1"/>
    </source>
</evidence>
<dbReference type="InterPro" id="IPR029028">
    <property type="entry name" value="Alpha/beta_knot_MTases"/>
</dbReference>
<dbReference type="Gene3D" id="3.40.1280.10">
    <property type="match status" value="1"/>
</dbReference>
<feature type="domain" description="tRNA methyltransferase TRMD/TRM10-type" evidence="18">
    <location>
        <begin position="1"/>
        <end position="225"/>
    </location>
</feature>
<proteinExistence type="inferred from homology"/>
<dbReference type="PANTHER" id="PTHR46417">
    <property type="entry name" value="TRNA (GUANINE-N(1)-)-METHYLTRANSFERASE"/>
    <property type="match status" value="1"/>
</dbReference>
<evidence type="ECO:0000256" key="2">
    <source>
        <dbReference type="ARBA" id="ARBA00004496"/>
    </source>
</evidence>
<evidence type="ECO:0000256" key="10">
    <source>
        <dbReference type="ARBA" id="ARBA00022691"/>
    </source>
</evidence>
<comment type="catalytic activity">
    <reaction evidence="14 15 17">
        <text>guanosine(37) in tRNA + S-adenosyl-L-methionine = N(1)-methylguanosine(37) in tRNA + S-adenosyl-L-homocysteine + H(+)</text>
        <dbReference type="Rhea" id="RHEA:36899"/>
        <dbReference type="Rhea" id="RHEA-COMP:10145"/>
        <dbReference type="Rhea" id="RHEA-COMP:10147"/>
        <dbReference type="ChEBI" id="CHEBI:15378"/>
        <dbReference type="ChEBI" id="CHEBI:57856"/>
        <dbReference type="ChEBI" id="CHEBI:59789"/>
        <dbReference type="ChEBI" id="CHEBI:73542"/>
        <dbReference type="ChEBI" id="CHEBI:74269"/>
        <dbReference type="EC" id="2.1.1.228"/>
    </reaction>
</comment>
<dbReference type="HAMAP" id="MF_00605">
    <property type="entry name" value="TrmD"/>
    <property type="match status" value="1"/>
</dbReference>
<reference evidence="19 20" key="1">
    <citation type="submission" date="2016-10" db="EMBL/GenBank/DDBJ databases">
        <authorList>
            <person name="de Groot N.N."/>
        </authorList>
    </citation>
    <scope>NUCLEOTIDE SEQUENCE [LARGE SCALE GENOMIC DNA]</scope>
    <source>
        <strain evidence="19 20">AA1</strain>
    </source>
</reference>
<dbReference type="Gene3D" id="1.10.1270.20">
    <property type="entry name" value="tRNA(m1g37)methyltransferase, domain 2"/>
    <property type="match status" value="1"/>
</dbReference>
<keyword evidence="11 15" id="KW-0819">tRNA processing</keyword>
<dbReference type="AlphaFoldDB" id="A0A1G5GGA9"/>
<dbReference type="EMBL" id="FMUX01000010">
    <property type="protein sequence ID" value="SCY50534.1"/>
    <property type="molecule type" value="Genomic_DNA"/>
</dbReference>
<comment type="subunit">
    <text evidence="4 15 17">Homodimer.</text>
</comment>
<dbReference type="FunFam" id="3.40.1280.10:FF:000001">
    <property type="entry name" value="tRNA (guanine-N(1)-)-methyltransferase"/>
    <property type="match status" value="1"/>
</dbReference>
<name>A0A1G5GGA9_9BACT</name>
<dbReference type="SUPFAM" id="SSF75217">
    <property type="entry name" value="alpha/beta knot"/>
    <property type="match status" value="1"/>
</dbReference>
<dbReference type="CDD" id="cd18080">
    <property type="entry name" value="TrmD-like"/>
    <property type="match status" value="1"/>
</dbReference>
<feature type="binding site" evidence="15 16">
    <location>
        <position position="112"/>
    </location>
    <ligand>
        <name>S-adenosyl-L-methionine</name>
        <dbReference type="ChEBI" id="CHEBI:59789"/>
    </ligand>
</feature>
<evidence type="ECO:0000256" key="16">
    <source>
        <dbReference type="PIRSR" id="PIRSR000386-1"/>
    </source>
</evidence>
<evidence type="ECO:0000256" key="11">
    <source>
        <dbReference type="ARBA" id="ARBA00022694"/>
    </source>
</evidence>
<dbReference type="Proteomes" id="UP000198870">
    <property type="component" value="Unassembled WGS sequence"/>
</dbReference>
<organism evidence="19 20">
    <name type="scientific">Desulfoluna spongiiphila</name>
    <dbReference type="NCBI Taxonomy" id="419481"/>
    <lineage>
        <taxon>Bacteria</taxon>
        <taxon>Pseudomonadati</taxon>
        <taxon>Thermodesulfobacteriota</taxon>
        <taxon>Desulfobacteria</taxon>
        <taxon>Desulfobacterales</taxon>
        <taxon>Desulfolunaceae</taxon>
        <taxon>Desulfoluna</taxon>
    </lineage>
</organism>
<keyword evidence="8 15" id="KW-0489">Methyltransferase</keyword>
<evidence type="ECO:0000256" key="6">
    <source>
        <dbReference type="ARBA" id="ARBA00014679"/>
    </source>
</evidence>
<gene>
    <name evidence="15" type="primary">trmD</name>
    <name evidence="19" type="ORF">SAMN05216233_110145</name>
</gene>
<keyword evidence="9 15" id="KW-0808">Transferase</keyword>
<dbReference type="NCBIfam" id="NF000648">
    <property type="entry name" value="PRK00026.1"/>
    <property type="match status" value="1"/>
</dbReference>
<dbReference type="EC" id="2.1.1.228" evidence="5 15"/>
<evidence type="ECO:0000256" key="14">
    <source>
        <dbReference type="ARBA" id="ARBA00047783"/>
    </source>
</evidence>
<evidence type="ECO:0000256" key="5">
    <source>
        <dbReference type="ARBA" id="ARBA00012807"/>
    </source>
</evidence>
<dbReference type="STRING" id="419481.SAMN05216233_110145"/>
<evidence type="ECO:0000256" key="4">
    <source>
        <dbReference type="ARBA" id="ARBA00011738"/>
    </source>
</evidence>
<accession>A0A1G5GGA9</accession>
<evidence type="ECO:0000313" key="20">
    <source>
        <dbReference type="Proteomes" id="UP000198870"/>
    </source>
</evidence>
<evidence type="ECO:0000256" key="7">
    <source>
        <dbReference type="ARBA" id="ARBA00022490"/>
    </source>
</evidence>
<evidence type="ECO:0000259" key="18">
    <source>
        <dbReference type="Pfam" id="PF01746"/>
    </source>
</evidence>
<sequence>MKFVVLTIFPEMINPFLESGMLRLAVERGIIDARALNIRDYADGKHRVTDDKPYGGGCGMVMKPEPLSRAIGAASEIAPTARRILLTPQGRPFDQAMAQYFAASDGLIFICGRYEGVDERICQEMVDDEVSIGDYVMTGGELAAMVIVDAVTRLLPGVLGGDESAEKDSFSGGLLEHAHYTRPSVFGGEGVPDVLMSGNHAEIEKWRRETSLIRTFLKRPDLLEKREFSREEKHVLTEWCRRIEELVG</sequence>
<dbReference type="Pfam" id="PF01746">
    <property type="entry name" value="tRNA_m1G_MT"/>
    <property type="match status" value="1"/>
</dbReference>
<dbReference type="RefSeq" id="WP_092211418.1">
    <property type="nucleotide sequence ID" value="NZ_FMUX01000010.1"/>
</dbReference>
<evidence type="ECO:0000256" key="13">
    <source>
        <dbReference type="ARBA" id="ARBA00033392"/>
    </source>
</evidence>
<dbReference type="PANTHER" id="PTHR46417:SF1">
    <property type="entry name" value="TRNA (GUANINE-N(1)-)-METHYLTRANSFERASE"/>
    <property type="match status" value="1"/>
</dbReference>
<evidence type="ECO:0000256" key="17">
    <source>
        <dbReference type="RuleBase" id="RU003464"/>
    </source>
</evidence>
<keyword evidence="10 15" id="KW-0949">S-adenosyl-L-methionine</keyword>
<dbReference type="InterPro" id="IPR002649">
    <property type="entry name" value="tRNA_m1G_MeTrfase_TrmD"/>
</dbReference>
<dbReference type="GO" id="GO:0002939">
    <property type="term" value="P:tRNA N1-guanine methylation"/>
    <property type="evidence" value="ECO:0007669"/>
    <property type="project" value="TreeGrafter"/>
</dbReference>
<dbReference type="InterPro" id="IPR029026">
    <property type="entry name" value="tRNA_m1G_MTases_N"/>
</dbReference>
<dbReference type="FunFam" id="1.10.1270.20:FF:000001">
    <property type="entry name" value="tRNA (guanine-N(1)-)-methyltransferase"/>
    <property type="match status" value="1"/>
</dbReference>
<evidence type="ECO:0000256" key="12">
    <source>
        <dbReference type="ARBA" id="ARBA00029736"/>
    </source>
</evidence>
<dbReference type="InterPro" id="IPR016009">
    <property type="entry name" value="tRNA_MeTrfase_TRMD/TRM10"/>
</dbReference>